<keyword evidence="4" id="KW-1185">Reference proteome</keyword>
<dbReference type="eggNOG" id="ENOG502THBC">
    <property type="taxonomic scope" value="Eukaryota"/>
</dbReference>
<evidence type="ECO:0000256" key="1">
    <source>
        <dbReference type="SAM" id="SignalP"/>
    </source>
</evidence>
<dbReference type="InterPro" id="IPR007284">
    <property type="entry name" value="Ground-like_dom"/>
</dbReference>
<dbReference type="WormBase" id="CBG23193">
    <property type="protein sequence ID" value="CBP41549"/>
    <property type="gene ID" value="WBGene00041595"/>
    <property type="gene designation" value="Cbr-grl-3"/>
</dbReference>
<reference evidence="3 4" key="1">
    <citation type="journal article" date="2003" name="PLoS Biol.">
        <title>The genome sequence of Caenorhabditis briggsae: a platform for comparative genomics.</title>
        <authorList>
            <person name="Stein L.D."/>
            <person name="Bao Z."/>
            <person name="Blasiar D."/>
            <person name="Blumenthal T."/>
            <person name="Brent M.R."/>
            <person name="Chen N."/>
            <person name="Chinwalla A."/>
            <person name="Clarke L."/>
            <person name="Clee C."/>
            <person name="Coghlan A."/>
            <person name="Coulson A."/>
            <person name="D'Eustachio P."/>
            <person name="Fitch D.H."/>
            <person name="Fulton L.A."/>
            <person name="Fulton R.E."/>
            <person name="Griffiths-Jones S."/>
            <person name="Harris T.W."/>
            <person name="Hillier L.W."/>
            <person name="Kamath R."/>
            <person name="Kuwabara P.E."/>
            <person name="Mardis E.R."/>
            <person name="Marra M.A."/>
            <person name="Miner T.L."/>
            <person name="Minx P."/>
            <person name="Mullikin J.C."/>
            <person name="Plumb R.W."/>
            <person name="Rogers J."/>
            <person name="Schein J.E."/>
            <person name="Sohrmann M."/>
            <person name="Spieth J."/>
            <person name="Stajich J.E."/>
            <person name="Wei C."/>
            <person name="Willey D."/>
            <person name="Wilson R.K."/>
            <person name="Durbin R."/>
            <person name="Waterston R.H."/>
        </authorList>
    </citation>
    <scope>NUCLEOTIDE SEQUENCE [LARGE SCALE GENOMIC DNA]</scope>
    <source>
        <strain evidence="3 4">AF16</strain>
    </source>
</reference>
<feature type="chain" id="PRO_5002731369" evidence="1">
    <location>
        <begin position="25"/>
        <end position="294"/>
    </location>
</feature>
<evidence type="ECO:0000313" key="3">
    <source>
        <dbReference type="EMBL" id="CAP39792.1"/>
    </source>
</evidence>
<dbReference type="RefSeq" id="XP_002636517.1">
    <property type="nucleotide sequence ID" value="XM_002636471.1"/>
</dbReference>
<evidence type="ECO:0000313" key="5">
    <source>
        <dbReference type="WormBase" id="CBG23193"/>
    </source>
</evidence>
<dbReference type="STRING" id="6238.A8Y4H2"/>
<dbReference type="Pfam" id="PF04155">
    <property type="entry name" value="Ground-like"/>
    <property type="match status" value="1"/>
</dbReference>
<name>A8Y4H2_CAEBR</name>
<keyword evidence="1" id="KW-0732">Signal</keyword>
<accession>A8Y4H2</accession>
<sequence length="294" mass="33158">MKNDRQNFYVILLFLACFAHSILSAPVRTELCCCGCTEEPCPLVGPSCPAPDAPCNKSRTVKCSALQRLFEISQHKILADVGDEEDVTTVRPTLNFEVEHQKTLQLLPTLDAREVQRMKNEILEITTNRTRKAGIRLSPRIESEKVNGLHRISHLMKEMEGILSLMRDEVTTQIENSSPVKLLEEAATRTEVDSSLHATPMTRGMRVKRAETDNCNDEKLRKLIKDNIKKDAKSSKREIQKAANKEFGGHFNVICSPCEFSFVVASQKYCDGFKDDVACFAFLQPPTKLKLDDE</sequence>
<proteinExistence type="predicted"/>
<dbReference type="HOGENOM" id="CLU_980825_0_0_1"/>
<feature type="domain" description="Ground-like" evidence="2">
    <location>
        <begin position="214"/>
        <end position="282"/>
    </location>
</feature>
<dbReference type="PROSITE" id="PS51257">
    <property type="entry name" value="PROKAR_LIPOPROTEIN"/>
    <property type="match status" value="1"/>
</dbReference>
<dbReference type="FunCoup" id="A8Y4H2">
    <property type="interactions" value="1372"/>
</dbReference>
<dbReference type="AlphaFoldDB" id="A8Y4H2"/>
<evidence type="ECO:0000313" key="4">
    <source>
        <dbReference type="Proteomes" id="UP000008549"/>
    </source>
</evidence>
<evidence type="ECO:0000259" key="2">
    <source>
        <dbReference type="Pfam" id="PF04155"/>
    </source>
</evidence>
<dbReference type="CTD" id="8578512"/>
<organism evidence="3 4">
    <name type="scientific">Caenorhabditis briggsae</name>
    <dbReference type="NCBI Taxonomy" id="6238"/>
    <lineage>
        <taxon>Eukaryota</taxon>
        <taxon>Metazoa</taxon>
        <taxon>Ecdysozoa</taxon>
        <taxon>Nematoda</taxon>
        <taxon>Chromadorea</taxon>
        <taxon>Rhabditida</taxon>
        <taxon>Rhabditina</taxon>
        <taxon>Rhabditomorpha</taxon>
        <taxon>Rhabditoidea</taxon>
        <taxon>Rhabditidae</taxon>
        <taxon>Peloderinae</taxon>
        <taxon>Caenorhabditis</taxon>
    </lineage>
</organism>
<feature type="signal peptide" evidence="1">
    <location>
        <begin position="1"/>
        <end position="24"/>
    </location>
</feature>
<dbReference type="InParanoid" id="A8Y4H2"/>
<dbReference type="GeneID" id="8578512"/>
<reference evidence="3 4" key="2">
    <citation type="journal article" date="2011" name="PLoS Genet.">
        <title>Caenorhabditis briggsae recombinant inbred line genotypes reveal inter-strain incompatibility and the evolution of recombination.</title>
        <authorList>
            <person name="Ross J.A."/>
            <person name="Koboldt D.C."/>
            <person name="Staisch J.E."/>
            <person name="Chamberlin H.M."/>
            <person name="Gupta B.P."/>
            <person name="Miller R.D."/>
            <person name="Baird S.E."/>
            <person name="Haag E.S."/>
        </authorList>
    </citation>
    <scope>NUCLEOTIDE SEQUENCE [LARGE SCALE GENOMIC DNA]</scope>
    <source>
        <strain evidence="3 4">AF16</strain>
    </source>
</reference>
<dbReference type="OMA" id="RTELCCC"/>
<dbReference type="Proteomes" id="UP000008549">
    <property type="component" value="Unassembled WGS sequence"/>
</dbReference>
<gene>
    <name evidence="5" type="primary">grl-3</name>
    <name evidence="3" type="synonym">Cbr-grl-3</name>
    <name evidence="5" type="ORF">CBG23193</name>
    <name evidence="3" type="ORF">CBG_23193</name>
</gene>
<dbReference type="EMBL" id="HE601533">
    <property type="protein sequence ID" value="CAP39792.1"/>
    <property type="molecule type" value="Genomic_DNA"/>
</dbReference>
<protein>
    <submittedName>
        <fullName evidence="3">Protein CBR-GRL-3</fullName>
    </submittedName>
</protein>
<dbReference type="KEGG" id="cbr:CBG_23193"/>